<dbReference type="Pfam" id="PF25555">
    <property type="entry name" value="RAB3A-like_C"/>
    <property type="match status" value="1"/>
</dbReference>
<feature type="coiled-coil region" evidence="3">
    <location>
        <begin position="214"/>
        <end position="305"/>
    </location>
</feature>
<dbReference type="InterPro" id="IPR009449">
    <property type="entry name" value="Sec2_N"/>
</dbReference>
<gene>
    <name evidence="6" type="ORF">B7P43_G04506</name>
</gene>
<evidence type="ECO:0000313" key="7">
    <source>
        <dbReference type="Proteomes" id="UP000235965"/>
    </source>
</evidence>
<comment type="caution">
    <text evidence="6">The sequence shown here is derived from an EMBL/GenBank/DDBJ whole genome shotgun (WGS) entry which is preliminary data.</text>
</comment>
<keyword evidence="1 3" id="KW-0175">Coiled coil</keyword>
<dbReference type="AlphaFoldDB" id="A0A2J7QW37"/>
<dbReference type="SUPFAM" id="SSF144284">
    <property type="entry name" value="Sec2 N-terminal region"/>
    <property type="match status" value="1"/>
</dbReference>
<accession>A0A2J7QW37</accession>
<dbReference type="InterPro" id="IPR040351">
    <property type="entry name" value="RAB3IL/RAB3IP/Sec2"/>
</dbReference>
<reference evidence="6 7" key="1">
    <citation type="submission" date="2017-12" db="EMBL/GenBank/DDBJ databases">
        <title>Hemimetabolous genomes reveal molecular basis of termite eusociality.</title>
        <authorList>
            <person name="Harrison M.C."/>
            <person name="Jongepier E."/>
            <person name="Robertson H.M."/>
            <person name="Arning N."/>
            <person name="Bitard-Feildel T."/>
            <person name="Chao H."/>
            <person name="Childers C.P."/>
            <person name="Dinh H."/>
            <person name="Doddapaneni H."/>
            <person name="Dugan S."/>
            <person name="Gowin J."/>
            <person name="Greiner C."/>
            <person name="Han Y."/>
            <person name="Hu H."/>
            <person name="Hughes D.S.T."/>
            <person name="Huylmans A.-K."/>
            <person name="Kemena C."/>
            <person name="Kremer L.P.M."/>
            <person name="Lee S.L."/>
            <person name="Lopez-Ezquerra A."/>
            <person name="Mallet L."/>
            <person name="Monroy-Kuhn J.M."/>
            <person name="Moser A."/>
            <person name="Murali S.C."/>
            <person name="Muzny D.M."/>
            <person name="Otani S."/>
            <person name="Piulachs M.-D."/>
            <person name="Poelchau M."/>
            <person name="Qu J."/>
            <person name="Schaub F."/>
            <person name="Wada-Katsumata A."/>
            <person name="Worley K.C."/>
            <person name="Xie Q."/>
            <person name="Ylla G."/>
            <person name="Poulsen M."/>
            <person name="Gibbs R.A."/>
            <person name="Schal C."/>
            <person name="Richards S."/>
            <person name="Belles X."/>
            <person name="Korb J."/>
            <person name="Bornberg-Bauer E."/>
        </authorList>
    </citation>
    <scope>NUCLEOTIDE SEQUENCE [LARGE SCALE GENOMIC DNA]</scope>
    <source>
        <tissue evidence="6">Whole body</tissue>
    </source>
</reference>
<evidence type="ECO:0000259" key="5">
    <source>
        <dbReference type="Pfam" id="PF06428"/>
    </source>
</evidence>
<dbReference type="PANTHER" id="PTHR14430">
    <property type="entry name" value="RABIN3-RELATED"/>
    <property type="match status" value="1"/>
</dbReference>
<dbReference type="PANTHER" id="PTHR14430:SF0">
    <property type="entry name" value="SEC2P DOMAIN-CONTAINING PROTEIN"/>
    <property type="match status" value="1"/>
</dbReference>
<feature type="compositionally biased region" description="Polar residues" evidence="4">
    <location>
        <begin position="143"/>
        <end position="154"/>
    </location>
</feature>
<dbReference type="InParanoid" id="A0A2J7QW37"/>
<dbReference type="GO" id="GO:0070319">
    <property type="term" value="C:Golgi to plasma membrane transport vesicle"/>
    <property type="evidence" value="ECO:0007669"/>
    <property type="project" value="TreeGrafter"/>
</dbReference>
<dbReference type="EMBL" id="NEVH01009768">
    <property type="protein sequence ID" value="PNF32782.1"/>
    <property type="molecule type" value="Genomic_DNA"/>
</dbReference>
<dbReference type="STRING" id="105785.A0A2J7QW37"/>
<evidence type="ECO:0000313" key="6">
    <source>
        <dbReference type="EMBL" id="PNF32782.1"/>
    </source>
</evidence>
<feature type="region of interest" description="Disordered" evidence="4">
    <location>
        <begin position="351"/>
        <end position="382"/>
    </location>
</feature>
<dbReference type="CDD" id="cd21044">
    <property type="entry name" value="Rab11BD_RAB3IP_like"/>
    <property type="match status" value="1"/>
</dbReference>
<dbReference type="OrthoDB" id="5560525at2759"/>
<proteinExistence type="inferred from homology"/>
<evidence type="ECO:0000256" key="1">
    <source>
        <dbReference type="ARBA" id="ARBA00023054"/>
    </source>
</evidence>
<keyword evidence="7" id="KW-1185">Reference proteome</keyword>
<feature type="region of interest" description="Disordered" evidence="4">
    <location>
        <begin position="308"/>
        <end position="335"/>
    </location>
</feature>
<dbReference type="GO" id="GO:0005085">
    <property type="term" value="F:guanyl-nucleotide exchange factor activity"/>
    <property type="evidence" value="ECO:0007669"/>
    <property type="project" value="InterPro"/>
</dbReference>
<protein>
    <submittedName>
        <fullName evidence="6">Guanine nucleotide exchange factor for Rab-3A</fullName>
    </submittedName>
</protein>
<comment type="similarity">
    <text evidence="2">Belongs to the SEC2 family.</text>
</comment>
<sequence>MRCNLRGSAGSYAYELVPPNNAIWISRDTMKVTTNVDPMTTEAIKPESGLPLPQQGDIITTDKEVEGEVGEANQQQQNHGRLTKTVTLTNGNKETYHGDRPGKTIFNGISKSLKVEDPHGDFIVTNGDSNHSAPKKLQDKTDSTASKAPSLNGSCTRGTEEDYLRTNGDVTESPALCCNGALIHDGGGKEQYSCRRQQDEGEDHLAADWGRTVAGVKEQAFARLQEELNKAHQELRLRDEEVNRLSRVREEVEAELEELTASLFQEAHNMVREANVRQATAERALKESQMKVEVLTAEVAALKTLVLTSTPSRPNPHLHPQIDPQSNRPKDDSTVSGVGLFIRKHRRSPSHFNLKYGRENSPPESPVKEQRPPMPESLDNKEGCEVDPNVHKEFMAWKQCPCVDKSDAFIARVYDEDINLCLNFNNKELGARVQDAIERGNIYIEAVSDKTKTVFPKKCALLEVSRQCHYRMRLGDQEQWYCISQICRNRIIAVCDFLNYLRYNERGLVKSSVHDVYWEMTRLRKEMVLARLGLALSL</sequence>
<dbReference type="GO" id="GO:0006887">
    <property type="term" value="P:exocytosis"/>
    <property type="evidence" value="ECO:0007669"/>
    <property type="project" value="TreeGrafter"/>
</dbReference>
<evidence type="ECO:0000256" key="3">
    <source>
        <dbReference type="SAM" id="Coils"/>
    </source>
</evidence>
<evidence type="ECO:0000256" key="4">
    <source>
        <dbReference type="SAM" id="MobiDB-lite"/>
    </source>
</evidence>
<dbReference type="Proteomes" id="UP000235965">
    <property type="component" value="Unassembled WGS sequence"/>
</dbReference>
<feature type="domain" description="GDP/GTP exchange factor Sec2 N-terminal" evidence="5">
    <location>
        <begin position="204"/>
        <end position="299"/>
    </location>
</feature>
<dbReference type="Gene3D" id="1.20.5.4880">
    <property type="match status" value="1"/>
</dbReference>
<evidence type="ECO:0000256" key="2">
    <source>
        <dbReference type="ARBA" id="ARBA00025794"/>
    </source>
</evidence>
<feature type="region of interest" description="Disordered" evidence="4">
    <location>
        <begin position="124"/>
        <end position="154"/>
    </location>
</feature>
<dbReference type="Pfam" id="PF06428">
    <property type="entry name" value="Sec2p"/>
    <property type="match status" value="1"/>
</dbReference>
<organism evidence="6 7">
    <name type="scientific">Cryptotermes secundus</name>
    <dbReference type="NCBI Taxonomy" id="105785"/>
    <lineage>
        <taxon>Eukaryota</taxon>
        <taxon>Metazoa</taxon>
        <taxon>Ecdysozoa</taxon>
        <taxon>Arthropoda</taxon>
        <taxon>Hexapoda</taxon>
        <taxon>Insecta</taxon>
        <taxon>Pterygota</taxon>
        <taxon>Neoptera</taxon>
        <taxon>Polyneoptera</taxon>
        <taxon>Dictyoptera</taxon>
        <taxon>Blattodea</taxon>
        <taxon>Blattoidea</taxon>
        <taxon>Termitoidae</taxon>
        <taxon>Kalotermitidae</taxon>
        <taxon>Cryptotermitinae</taxon>
        <taxon>Cryptotermes</taxon>
    </lineage>
</organism>
<name>A0A2J7QW37_9NEOP</name>